<dbReference type="SUPFAM" id="SSF54211">
    <property type="entry name" value="Ribosomal protein S5 domain 2-like"/>
    <property type="match status" value="1"/>
</dbReference>
<dbReference type="InterPro" id="IPR014721">
    <property type="entry name" value="Ribsml_uS5_D2-typ_fold_subgr"/>
</dbReference>
<dbReference type="NCBIfam" id="TIGR00585">
    <property type="entry name" value="mutl"/>
    <property type="match status" value="1"/>
</dbReference>
<feature type="domain" description="DNA mismatch repair protein S5" evidence="7">
    <location>
        <begin position="212"/>
        <end position="330"/>
    </location>
</feature>
<dbReference type="Proteomes" id="UP000321822">
    <property type="component" value="Unassembled WGS sequence"/>
</dbReference>
<dbReference type="GO" id="GO:0032300">
    <property type="term" value="C:mismatch repair complex"/>
    <property type="evidence" value="ECO:0007669"/>
    <property type="project" value="InterPro"/>
</dbReference>
<dbReference type="Pfam" id="PF01119">
    <property type="entry name" value="DNA_mis_repair"/>
    <property type="match status" value="1"/>
</dbReference>
<keyword evidence="8" id="KW-0540">Nuclease</keyword>
<dbReference type="Gene3D" id="3.30.1370.100">
    <property type="entry name" value="MutL, C-terminal domain, regulatory subdomain"/>
    <property type="match status" value="1"/>
</dbReference>
<dbReference type="AlphaFoldDB" id="A0A5C6QC87"/>
<dbReference type="InterPro" id="IPR014790">
    <property type="entry name" value="MutL_C"/>
</dbReference>
<dbReference type="InterPro" id="IPR036890">
    <property type="entry name" value="HATPase_C_sf"/>
</dbReference>
<dbReference type="CDD" id="cd16926">
    <property type="entry name" value="HATPase_MutL-MLH-PMS-like"/>
    <property type="match status" value="1"/>
</dbReference>
<keyword evidence="4 5" id="KW-0234">DNA repair</keyword>
<dbReference type="GO" id="GO:0006298">
    <property type="term" value="P:mismatch repair"/>
    <property type="evidence" value="ECO:0007669"/>
    <property type="project" value="UniProtKB-UniRule"/>
</dbReference>
<dbReference type="InterPro" id="IPR013507">
    <property type="entry name" value="DNA_mismatch_S5_2-like"/>
</dbReference>
<name>A0A5C6QC87_9GAMM</name>
<gene>
    <name evidence="5 8" type="primary">mutL</name>
    <name evidence="8" type="ORF">ESZ36_16095</name>
</gene>
<comment type="similarity">
    <text evidence="1 5">Belongs to the DNA mismatch repair MutL/HexB family.</text>
</comment>
<organism evidence="8 9">
    <name type="scientific">Colwellia demingiae</name>
    <dbReference type="NCBI Taxonomy" id="89401"/>
    <lineage>
        <taxon>Bacteria</taxon>
        <taxon>Pseudomonadati</taxon>
        <taxon>Pseudomonadota</taxon>
        <taxon>Gammaproteobacteria</taxon>
        <taxon>Alteromonadales</taxon>
        <taxon>Colwelliaceae</taxon>
        <taxon>Colwellia</taxon>
    </lineage>
</organism>
<dbReference type="InterPro" id="IPR014762">
    <property type="entry name" value="DNA_mismatch_repair_CS"/>
</dbReference>
<dbReference type="CDD" id="cd03482">
    <property type="entry name" value="MutL_Trans_MutL"/>
    <property type="match status" value="1"/>
</dbReference>
<dbReference type="InterPro" id="IPR020667">
    <property type="entry name" value="DNA_mismatch_repair_MutL"/>
</dbReference>
<dbReference type="OrthoDB" id="9763467at2"/>
<dbReference type="InterPro" id="IPR002099">
    <property type="entry name" value="MutL/Mlh/PMS"/>
</dbReference>
<keyword evidence="8" id="KW-0255">Endonuclease</keyword>
<protein>
    <recommendedName>
        <fullName evidence="2 5">DNA mismatch repair protein MutL</fullName>
    </recommendedName>
</protein>
<dbReference type="EMBL" id="VOLT01000008">
    <property type="protein sequence ID" value="TWX66381.1"/>
    <property type="molecule type" value="Genomic_DNA"/>
</dbReference>
<dbReference type="FunFam" id="3.30.230.10:FF:000013">
    <property type="entry name" value="DNA mismatch repair endonuclease MutL"/>
    <property type="match status" value="1"/>
</dbReference>
<dbReference type="GO" id="GO:0140664">
    <property type="term" value="F:ATP-dependent DNA damage sensor activity"/>
    <property type="evidence" value="ECO:0007669"/>
    <property type="project" value="InterPro"/>
</dbReference>
<evidence type="ECO:0000256" key="3">
    <source>
        <dbReference type="ARBA" id="ARBA00022763"/>
    </source>
</evidence>
<dbReference type="GO" id="GO:0016887">
    <property type="term" value="F:ATP hydrolysis activity"/>
    <property type="evidence" value="ECO:0007669"/>
    <property type="project" value="InterPro"/>
</dbReference>
<dbReference type="Pfam" id="PF08676">
    <property type="entry name" value="MutL_C"/>
    <property type="match status" value="1"/>
</dbReference>
<accession>A0A5C6QC87</accession>
<dbReference type="PANTHER" id="PTHR10073:SF12">
    <property type="entry name" value="DNA MISMATCH REPAIR PROTEIN MLH1"/>
    <property type="match status" value="1"/>
</dbReference>
<dbReference type="Gene3D" id="3.30.230.10">
    <property type="match status" value="1"/>
</dbReference>
<dbReference type="FunFam" id="3.30.565.10:FF:000003">
    <property type="entry name" value="DNA mismatch repair endonuclease MutL"/>
    <property type="match status" value="1"/>
</dbReference>
<proteinExistence type="inferred from homology"/>
<evidence type="ECO:0000256" key="4">
    <source>
        <dbReference type="ARBA" id="ARBA00023204"/>
    </source>
</evidence>
<comment type="function">
    <text evidence="5">This protein is involved in the repair of mismatches in DNA. It is required for dam-dependent methyl-directed DNA mismatch repair. May act as a 'molecular matchmaker', a protein that promotes the formation of a stable complex between two or more DNA-binding proteins in an ATP-dependent manner without itself being part of a final effector complex.</text>
</comment>
<evidence type="ECO:0000259" key="7">
    <source>
        <dbReference type="SMART" id="SM01340"/>
    </source>
</evidence>
<keyword evidence="9" id="KW-1185">Reference proteome</keyword>
<dbReference type="RefSeq" id="WP_146789748.1">
    <property type="nucleotide sequence ID" value="NZ_VOLT01000008.1"/>
</dbReference>
<keyword evidence="3 5" id="KW-0227">DNA damage</keyword>
<comment type="caution">
    <text evidence="8">The sequence shown here is derived from an EMBL/GenBank/DDBJ whole genome shotgun (WGS) entry which is preliminary data.</text>
</comment>
<dbReference type="PANTHER" id="PTHR10073">
    <property type="entry name" value="DNA MISMATCH REPAIR PROTEIN MLH, PMS, MUTL"/>
    <property type="match status" value="1"/>
</dbReference>
<dbReference type="PROSITE" id="PS00058">
    <property type="entry name" value="DNA_MISMATCH_REPAIR_1"/>
    <property type="match status" value="1"/>
</dbReference>
<dbReference type="Gene3D" id="3.30.565.10">
    <property type="entry name" value="Histidine kinase-like ATPase, C-terminal domain"/>
    <property type="match status" value="1"/>
</dbReference>
<evidence type="ECO:0000256" key="5">
    <source>
        <dbReference type="HAMAP-Rule" id="MF_00149"/>
    </source>
</evidence>
<evidence type="ECO:0000313" key="8">
    <source>
        <dbReference type="EMBL" id="TWX66381.1"/>
    </source>
</evidence>
<feature type="domain" description="MutL C-terminal dimerisation" evidence="6">
    <location>
        <begin position="461"/>
        <end position="608"/>
    </location>
</feature>
<dbReference type="NCBIfam" id="NF000948">
    <property type="entry name" value="PRK00095.1-1"/>
    <property type="match status" value="1"/>
</dbReference>
<keyword evidence="8" id="KW-0378">Hydrolase</keyword>
<evidence type="ECO:0000313" key="9">
    <source>
        <dbReference type="Proteomes" id="UP000321822"/>
    </source>
</evidence>
<dbReference type="InterPro" id="IPR038973">
    <property type="entry name" value="MutL/Mlh/Pms-like"/>
</dbReference>
<dbReference type="SUPFAM" id="SSF118116">
    <property type="entry name" value="DNA mismatch repair protein MutL"/>
    <property type="match status" value="1"/>
</dbReference>
<evidence type="ECO:0000256" key="1">
    <source>
        <dbReference type="ARBA" id="ARBA00006082"/>
    </source>
</evidence>
<dbReference type="GO" id="GO:0005524">
    <property type="term" value="F:ATP binding"/>
    <property type="evidence" value="ECO:0007669"/>
    <property type="project" value="InterPro"/>
</dbReference>
<dbReference type="SUPFAM" id="SSF55874">
    <property type="entry name" value="ATPase domain of HSP90 chaperone/DNA topoisomerase II/histidine kinase"/>
    <property type="match status" value="1"/>
</dbReference>
<dbReference type="SMART" id="SM00853">
    <property type="entry name" value="MutL_C"/>
    <property type="match status" value="1"/>
</dbReference>
<dbReference type="HAMAP" id="MF_00149">
    <property type="entry name" value="DNA_mis_repair"/>
    <property type="match status" value="1"/>
</dbReference>
<dbReference type="Pfam" id="PF13589">
    <property type="entry name" value="HATPase_c_3"/>
    <property type="match status" value="1"/>
</dbReference>
<dbReference type="InterPro" id="IPR020568">
    <property type="entry name" value="Ribosomal_Su5_D2-typ_SF"/>
</dbReference>
<dbReference type="SMART" id="SM01340">
    <property type="entry name" value="DNA_mis_repair"/>
    <property type="match status" value="1"/>
</dbReference>
<dbReference type="GO" id="GO:0004519">
    <property type="term" value="F:endonuclease activity"/>
    <property type="evidence" value="ECO:0007669"/>
    <property type="project" value="UniProtKB-KW"/>
</dbReference>
<dbReference type="InterPro" id="IPR042121">
    <property type="entry name" value="MutL_C_regsub"/>
</dbReference>
<reference evidence="8 9" key="1">
    <citation type="submission" date="2019-07" db="EMBL/GenBank/DDBJ databases">
        <title>Genomes of sea-ice associated Colwellia species.</title>
        <authorList>
            <person name="Bowman J.P."/>
        </authorList>
    </citation>
    <scope>NUCLEOTIDE SEQUENCE [LARGE SCALE GENOMIC DNA]</scope>
    <source>
        <strain evidence="8 9">ACAM 459</strain>
    </source>
</reference>
<dbReference type="InterPro" id="IPR037198">
    <property type="entry name" value="MutL_C_sf"/>
</dbReference>
<evidence type="ECO:0000256" key="2">
    <source>
        <dbReference type="ARBA" id="ARBA00021975"/>
    </source>
</evidence>
<evidence type="ECO:0000259" key="6">
    <source>
        <dbReference type="SMART" id="SM00853"/>
    </source>
</evidence>
<dbReference type="GO" id="GO:0030983">
    <property type="term" value="F:mismatched DNA binding"/>
    <property type="evidence" value="ECO:0007669"/>
    <property type="project" value="InterPro"/>
</dbReference>
<sequence>MTIAILPARLANQIAAGEVVERPASVIKELIENSLDAGATSIHIDVDKGGIKKIKITDNGHGIVKEELTLALSRHATSKIKNLSDLEAIGSLGFRGEALASISSVARLTLTSKPQFQATAWQAVAEGRDMSVNIKPAAHPDGTSIEVLDLFFNTPARRKFLRTEKTEFNHIDEVVRRIALAHFEVSFSLTHNGNTIRQYRIANTHAQCIKRVAMVCGPKFIEHAVEVDCPHDNMTLSGWLAKPSFSRSQNDLCYSYVNGRMMRDKLINHAIRQAYADLLPPDTYPAFVLFLQLDHREVDVNVHPSKHEVRFHQSRYVHDFIYSVCHKALTSALAGEELFTTADSDLTLVPEQSYSSLCAKDEQVSHSSSATTANYPSTDYIRPLQHVNDASHGQSGYGYSGNGQQEKTNTISQIAATNYQALMTPHKGTSAQVQNTRGSDQESAQKHETINLQNPAEPSAFLSVHKPGYALYKAESGVRVLSLFNLAKSTYGKLVEQSWQRKTEQSDNTIEYLVSQPLLLPVILSLSEKQLSFVLAEQEILSNAGIVFIEQSKNKIQIRQFPALLREQDVSNALIIIIDELIEKISLTKAEALCETDLHQSIGLAMVLAEYDETQADILLILSKKLFHEQLSQQLLLNSIPLDLTSHIKTLF</sequence>